<dbReference type="AlphaFoldDB" id="A0A8H4QID4"/>
<keyword evidence="3" id="KW-1185">Reference proteome</keyword>
<evidence type="ECO:0000256" key="1">
    <source>
        <dbReference type="SAM" id="MobiDB-lite"/>
    </source>
</evidence>
<evidence type="ECO:0000313" key="2">
    <source>
        <dbReference type="EMBL" id="KAF4611675.1"/>
    </source>
</evidence>
<reference evidence="2 3" key="1">
    <citation type="submission" date="2019-12" db="EMBL/GenBank/DDBJ databases">
        <authorList>
            <person name="Floudas D."/>
            <person name="Bentzer J."/>
            <person name="Ahren D."/>
            <person name="Johansson T."/>
            <person name="Persson P."/>
            <person name="Tunlid A."/>
        </authorList>
    </citation>
    <scope>NUCLEOTIDE SEQUENCE [LARGE SCALE GENOMIC DNA]</scope>
    <source>
        <strain evidence="2 3">CBS 102.39</strain>
    </source>
</reference>
<feature type="region of interest" description="Disordered" evidence="1">
    <location>
        <begin position="1"/>
        <end position="57"/>
    </location>
</feature>
<organism evidence="2 3">
    <name type="scientific">Agrocybe pediades</name>
    <dbReference type="NCBI Taxonomy" id="84607"/>
    <lineage>
        <taxon>Eukaryota</taxon>
        <taxon>Fungi</taxon>
        <taxon>Dikarya</taxon>
        <taxon>Basidiomycota</taxon>
        <taxon>Agaricomycotina</taxon>
        <taxon>Agaricomycetes</taxon>
        <taxon>Agaricomycetidae</taxon>
        <taxon>Agaricales</taxon>
        <taxon>Agaricineae</taxon>
        <taxon>Strophariaceae</taxon>
        <taxon>Agrocybe</taxon>
    </lineage>
</organism>
<dbReference type="EMBL" id="JAACJL010000057">
    <property type="protein sequence ID" value="KAF4611675.1"/>
    <property type="molecule type" value="Genomic_DNA"/>
</dbReference>
<name>A0A8H4QID4_9AGAR</name>
<accession>A0A8H4QID4</accession>
<proteinExistence type="predicted"/>
<comment type="caution">
    <text evidence="2">The sequence shown here is derived from an EMBL/GenBank/DDBJ whole genome shotgun (WGS) entry which is preliminary data.</text>
</comment>
<protein>
    <submittedName>
        <fullName evidence="2">Uncharacterized protein</fullName>
    </submittedName>
</protein>
<feature type="compositionally biased region" description="Pro residues" evidence="1">
    <location>
        <begin position="35"/>
        <end position="56"/>
    </location>
</feature>
<gene>
    <name evidence="2" type="ORF">D9613_003685</name>
</gene>
<evidence type="ECO:0000313" key="3">
    <source>
        <dbReference type="Proteomes" id="UP000521872"/>
    </source>
</evidence>
<dbReference type="Proteomes" id="UP000521872">
    <property type="component" value="Unassembled WGS sequence"/>
</dbReference>
<sequence length="139" mass="15199">MNPSEFACVKQAAKQEEAEDIDDNSKTPSKSTPHPNVPPNPPVPLLPVELHPPSPPNTITSALAPSIRLSTTRKVSSLACGGVWYPFSSLQPLLITKVINEQQREQALAWYPIARISLRQEGRRLALLCALGVSVRRNS</sequence>